<reference evidence="1 2" key="1">
    <citation type="submission" date="2018-06" db="EMBL/GenBank/DDBJ databases">
        <title>Complete genome sequencing of Azospirillum sp. M2T2B2.</title>
        <authorList>
            <person name="Heo J."/>
            <person name="Kim S.-J."/>
            <person name="Kwon S.-W."/>
            <person name="Anandham R."/>
        </authorList>
    </citation>
    <scope>NUCLEOTIDE SEQUENCE [LARGE SCALE GENOMIC DNA]</scope>
    <source>
        <strain evidence="1 2">M2T2B2</strain>
        <plasmid evidence="1 2">unnamed5</plasmid>
    </source>
</reference>
<sequence length="581" mass="64763">MAKSRGDIVVICDSDAMFTKSFVRTVIETFERTPEIALHFDEVRNSRQDFYPFNYPPFELLTGDGAINWRDGKTTGLWDTEDPLHSRNYGACLCAKRADLIAIGGADEHMDYLGHVCGPYELTFRLVNKGRKEVWHESEFLYHTWHPGSDGDFNYIGPTDGRHMSSTALEALETGRVMPLTENPVIRHERENGVPPVNGQFINPACLKAWTQEEVAKSPRFKLFKCGQGGTKLVRELATYNILSYDDKFYGVPHSLGPVDLARKEDREKPQVIEGASADEIEALLAERSSPAPVATLPVRQPSRPQGVQAPPVLVGMAGPFNVVFYDDAYFGVPISLGPVDLADPAQRALPEILKASTWNDVDSMIRAQRLSRLEVESRAREQMLEQLRAELAAKDAMIADFLDTITAMRGESRSWNEVRDRLRREVFSLQFRLNGAELFDAFTPTDIAERRADGIHVTADKPAGHFLHGPRLSLDKGKYTLDIWGARQRASAAGLPVLNVELVTNGTTTVGTFNTEHFAETPTLVSLVFQLNDAPTDARHEFEIRLAHHGHVDLVVSRIRLRLTSGTGAASPADLRRQHA</sequence>
<dbReference type="AlphaFoldDB" id="A0A2U9SH50"/>
<dbReference type="OrthoDB" id="7293165at2"/>
<dbReference type="InterPro" id="IPR029044">
    <property type="entry name" value="Nucleotide-diphossugar_trans"/>
</dbReference>
<dbReference type="Proteomes" id="UP000249605">
    <property type="component" value="Plasmid unnamed5"/>
</dbReference>
<protein>
    <submittedName>
        <fullName evidence="1">Uncharacterized protein</fullName>
    </submittedName>
</protein>
<name>A0A2U9SH50_9PROT</name>
<gene>
    <name evidence="1" type="ORF">DM194_26745</name>
</gene>
<accession>A0A2U9SH50</accession>
<proteinExistence type="predicted"/>
<keyword evidence="1" id="KW-0614">Plasmid</keyword>
<dbReference type="Gene3D" id="3.90.550.10">
    <property type="entry name" value="Spore Coat Polysaccharide Biosynthesis Protein SpsA, Chain A"/>
    <property type="match status" value="1"/>
</dbReference>
<geneLocation type="plasmid" evidence="1 2">
    <name>unnamed5</name>
</geneLocation>
<evidence type="ECO:0000313" key="1">
    <source>
        <dbReference type="EMBL" id="AWU98037.1"/>
    </source>
</evidence>
<dbReference type="EMBL" id="CP029835">
    <property type="protein sequence ID" value="AWU98037.1"/>
    <property type="molecule type" value="Genomic_DNA"/>
</dbReference>
<evidence type="ECO:0000313" key="2">
    <source>
        <dbReference type="Proteomes" id="UP000249605"/>
    </source>
</evidence>
<keyword evidence="2" id="KW-1185">Reference proteome</keyword>
<organism evidence="1 2">
    <name type="scientific">Azospirillum ramasamyi</name>
    <dbReference type="NCBI Taxonomy" id="682998"/>
    <lineage>
        <taxon>Bacteria</taxon>
        <taxon>Pseudomonadati</taxon>
        <taxon>Pseudomonadota</taxon>
        <taxon>Alphaproteobacteria</taxon>
        <taxon>Rhodospirillales</taxon>
        <taxon>Azospirillaceae</taxon>
        <taxon>Azospirillum</taxon>
    </lineage>
</organism>
<dbReference type="KEGG" id="azm:DM194_26745"/>
<dbReference type="SUPFAM" id="SSF53448">
    <property type="entry name" value="Nucleotide-diphospho-sugar transferases"/>
    <property type="match status" value="1"/>
</dbReference>